<keyword evidence="2" id="KW-1185">Reference proteome</keyword>
<protein>
    <submittedName>
        <fullName evidence="1">Uncharacterized protein</fullName>
    </submittedName>
</protein>
<evidence type="ECO:0000313" key="2">
    <source>
        <dbReference type="Proteomes" id="UP000655868"/>
    </source>
</evidence>
<accession>A0A934NM54</accession>
<reference evidence="1" key="1">
    <citation type="submission" date="2020-12" db="EMBL/GenBank/DDBJ databases">
        <title>Antrihabitans popcorni sp. nov. and Antrihabitans auranticaus sp. nov., isolated from a larva cave.</title>
        <authorList>
            <person name="Lee S.D."/>
            <person name="Kim I.S."/>
        </authorList>
    </citation>
    <scope>NUCLEOTIDE SEQUENCE</scope>
    <source>
        <strain evidence="1">YC3-6</strain>
    </source>
</reference>
<dbReference type="AlphaFoldDB" id="A0A934NM54"/>
<comment type="caution">
    <text evidence="1">The sequence shown here is derived from an EMBL/GenBank/DDBJ whole genome shotgun (WGS) entry which is preliminary data.</text>
</comment>
<dbReference type="Proteomes" id="UP000655868">
    <property type="component" value="Unassembled WGS sequence"/>
</dbReference>
<name>A0A934NM54_9NOCA</name>
<gene>
    <name evidence="1" type="ORF">JGU71_02685</name>
</gene>
<dbReference type="RefSeq" id="WP_199701702.1">
    <property type="nucleotide sequence ID" value="NZ_JAEMNV010000001.1"/>
</dbReference>
<proteinExistence type="predicted"/>
<sequence>MIEVLPDVPDDVLRRLVFAIVHDAADAGALRIVTRLHHVALAEQGFVPGDNGGLTLDVMDMK</sequence>
<evidence type="ECO:0000313" key="1">
    <source>
        <dbReference type="EMBL" id="MBJ8337781.1"/>
    </source>
</evidence>
<organism evidence="1 2">
    <name type="scientific">Antrihabitans stalagmiti</name>
    <dbReference type="NCBI Taxonomy" id="2799499"/>
    <lineage>
        <taxon>Bacteria</taxon>
        <taxon>Bacillati</taxon>
        <taxon>Actinomycetota</taxon>
        <taxon>Actinomycetes</taxon>
        <taxon>Mycobacteriales</taxon>
        <taxon>Nocardiaceae</taxon>
        <taxon>Antrihabitans</taxon>
    </lineage>
</organism>
<dbReference type="EMBL" id="JAEMNV010000001">
    <property type="protein sequence ID" value="MBJ8337781.1"/>
    <property type="molecule type" value="Genomic_DNA"/>
</dbReference>